<evidence type="ECO:0000313" key="5">
    <source>
        <dbReference type="EMBL" id="MCW3474022.1"/>
    </source>
</evidence>
<dbReference type="InterPro" id="IPR028081">
    <property type="entry name" value="Leu-bd"/>
</dbReference>
<dbReference type="Gene3D" id="3.40.50.2300">
    <property type="match status" value="2"/>
</dbReference>
<feature type="domain" description="Leucine-binding protein" evidence="4">
    <location>
        <begin position="33"/>
        <end position="392"/>
    </location>
</feature>
<dbReference type="AlphaFoldDB" id="A0AA41YKR7"/>
<proteinExistence type="inferred from homology"/>
<evidence type="ECO:0000256" key="3">
    <source>
        <dbReference type="SAM" id="SignalP"/>
    </source>
</evidence>
<gene>
    <name evidence="5" type="ORF">OL599_05475</name>
</gene>
<accession>A0AA41YKR7</accession>
<evidence type="ECO:0000256" key="1">
    <source>
        <dbReference type="ARBA" id="ARBA00010062"/>
    </source>
</evidence>
<sequence length="413" mass="43890">MLTRRSAFKAAAGIAATATFGVTQGAYAADMVVKVGINLSYTGADSESATRVANGGILAFEEANKYKEVKGVTFEPVKLDDGTATAGQYDPAQAATNARKMVSDKGYIAALGPQMSGAGKAMSPILSAGNLATITPSSTNPDITDPKFAAQYRPNGKAIYFRTVATDAYQGPNMANYMADVLKVKSVFVLDDSGAYGVGIADSFQAQAEKKGIKVLGRDRLDPKAVDYATILTKIKSMNPDALYYGGVGQAGVKLAKQAYEIIPNVIKAGGDGMQSADLLKGAGFPAVEGWYATVASPHVTDDPKTKDFSDRYFARFNLRPDDYTVTCYTGARVIIEAVKMLVNAGKPVNRDTVRDAIQATKISNTLQGPVEFDENGDLKNKVISVFQIKKDTTKPLDDPDAQYKYVGVAPMA</sequence>
<dbReference type="Proteomes" id="UP001165679">
    <property type="component" value="Unassembled WGS sequence"/>
</dbReference>
<feature type="signal peptide" evidence="3">
    <location>
        <begin position="1"/>
        <end position="28"/>
    </location>
</feature>
<organism evidence="5 6">
    <name type="scientific">Limobrevibacterium gyesilva</name>
    <dbReference type="NCBI Taxonomy" id="2991712"/>
    <lineage>
        <taxon>Bacteria</taxon>
        <taxon>Pseudomonadati</taxon>
        <taxon>Pseudomonadota</taxon>
        <taxon>Alphaproteobacteria</taxon>
        <taxon>Acetobacterales</taxon>
        <taxon>Acetobacteraceae</taxon>
        <taxon>Limobrevibacterium</taxon>
    </lineage>
</organism>
<reference evidence="5" key="1">
    <citation type="submission" date="2022-09" db="EMBL/GenBank/DDBJ databases">
        <title>Rhodovastum sp. nov. RN2-1 isolated from soil in Seongnam, South Korea.</title>
        <authorList>
            <person name="Le N.T."/>
        </authorList>
    </citation>
    <scope>NUCLEOTIDE SEQUENCE</scope>
    <source>
        <strain evidence="5">RN2-1</strain>
    </source>
</reference>
<dbReference type="EMBL" id="JAPDNT010000002">
    <property type="protein sequence ID" value="MCW3474022.1"/>
    <property type="molecule type" value="Genomic_DNA"/>
</dbReference>
<evidence type="ECO:0000313" key="6">
    <source>
        <dbReference type="Proteomes" id="UP001165679"/>
    </source>
</evidence>
<evidence type="ECO:0000259" key="4">
    <source>
        <dbReference type="Pfam" id="PF13458"/>
    </source>
</evidence>
<keyword evidence="6" id="KW-1185">Reference proteome</keyword>
<dbReference type="CDD" id="cd06342">
    <property type="entry name" value="PBP1_ABC_LIVBP-like"/>
    <property type="match status" value="1"/>
</dbReference>
<dbReference type="Pfam" id="PF13458">
    <property type="entry name" value="Peripla_BP_6"/>
    <property type="match status" value="1"/>
</dbReference>
<keyword evidence="2 3" id="KW-0732">Signal</keyword>
<protein>
    <submittedName>
        <fullName evidence="5">Branched-chain amino acid ABC transporter substrate-binding protein</fullName>
    </submittedName>
</protein>
<name>A0AA41YKR7_9PROT</name>
<comment type="similarity">
    <text evidence="1">Belongs to the leucine-binding protein family.</text>
</comment>
<evidence type="ECO:0000256" key="2">
    <source>
        <dbReference type="ARBA" id="ARBA00022729"/>
    </source>
</evidence>
<dbReference type="PANTHER" id="PTHR47151">
    <property type="entry name" value="LEU/ILE/VAL-BINDING ABC TRANSPORTER SUBUNIT"/>
    <property type="match status" value="1"/>
</dbReference>
<dbReference type="PROSITE" id="PS51318">
    <property type="entry name" value="TAT"/>
    <property type="match status" value="1"/>
</dbReference>
<dbReference type="RefSeq" id="WP_264712641.1">
    <property type="nucleotide sequence ID" value="NZ_JAPDNT010000002.1"/>
</dbReference>
<dbReference type="InterPro" id="IPR006311">
    <property type="entry name" value="TAT_signal"/>
</dbReference>
<dbReference type="PANTHER" id="PTHR47151:SF2">
    <property type="entry name" value="AMINO ACID BINDING PROTEIN"/>
    <property type="match status" value="1"/>
</dbReference>
<comment type="caution">
    <text evidence="5">The sequence shown here is derived from an EMBL/GenBank/DDBJ whole genome shotgun (WGS) entry which is preliminary data.</text>
</comment>
<dbReference type="InterPro" id="IPR028082">
    <property type="entry name" value="Peripla_BP_I"/>
</dbReference>
<reference evidence="5" key="2">
    <citation type="submission" date="2022-10" db="EMBL/GenBank/DDBJ databases">
        <authorList>
            <person name="Trinh H.N."/>
        </authorList>
    </citation>
    <scope>NUCLEOTIDE SEQUENCE</scope>
    <source>
        <strain evidence="5">RN2-1</strain>
    </source>
</reference>
<feature type="chain" id="PRO_5041292168" evidence="3">
    <location>
        <begin position="29"/>
        <end position="413"/>
    </location>
</feature>
<dbReference type="SUPFAM" id="SSF53822">
    <property type="entry name" value="Periplasmic binding protein-like I"/>
    <property type="match status" value="1"/>
</dbReference>